<organism evidence="2 3">
    <name type="scientific">Xenorhabdus khoisanae</name>
    <dbReference type="NCBI Taxonomy" id="880157"/>
    <lineage>
        <taxon>Bacteria</taxon>
        <taxon>Pseudomonadati</taxon>
        <taxon>Pseudomonadota</taxon>
        <taxon>Gammaproteobacteria</taxon>
        <taxon>Enterobacterales</taxon>
        <taxon>Morganellaceae</taxon>
        <taxon>Xenorhabdus</taxon>
    </lineage>
</organism>
<keyword evidence="2" id="KW-0808">Transferase</keyword>
<evidence type="ECO:0000259" key="1">
    <source>
        <dbReference type="PROSITE" id="PS51186"/>
    </source>
</evidence>
<protein>
    <submittedName>
        <fullName evidence="2">Acetyltransferase</fullName>
    </submittedName>
</protein>
<proteinExistence type="predicted"/>
<dbReference type="EMBL" id="LFCV01000141">
    <property type="protein sequence ID" value="KMJ43839.1"/>
    <property type="molecule type" value="Genomic_DNA"/>
</dbReference>
<evidence type="ECO:0000313" key="2">
    <source>
        <dbReference type="EMBL" id="KMJ43839.1"/>
    </source>
</evidence>
<dbReference type="InterPro" id="IPR016181">
    <property type="entry name" value="Acyl_CoA_acyltransferase"/>
</dbReference>
<evidence type="ECO:0000313" key="3">
    <source>
        <dbReference type="Proteomes" id="UP000036277"/>
    </source>
</evidence>
<reference evidence="2 3" key="1">
    <citation type="submission" date="2015-06" db="EMBL/GenBank/DDBJ databases">
        <title>Draft Whole-Genome Sequence of the Entomopathogenic Bacterium Xenorhabdus khoisanae.</title>
        <authorList>
            <person name="Naidoo S."/>
            <person name="Featherston J."/>
            <person name="Gray V.M."/>
        </authorList>
    </citation>
    <scope>NUCLEOTIDE SEQUENCE [LARGE SCALE GENOMIC DNA]</scope>
    <source>
        <strain evidence="2 3">MCB</strain>
    </source>
</reference>
<dbReference type="InterPro" id="IPR000182">
    <property type="entry name" value="GNAT_dom"/>
</dbReference>
<keyword evidence="3" id="KW-1185">Reference proteome</keyword>
<accession>A0A0J5FP01</accession>
<dbReference type="OrthoDB" id="9787920at2"/>
<dbReference type="CDD" id="cd04301">
    <property type="entry name" value="NAT_SF"/>
    <property type="match status" value="1"/>
</dbReference>
<dbReference type="GO" id="GO:0016747">
    <property type="term" value="F:acyltransferase activity, transferring groups other than amino-acyl groups"/>
    <property type="evidence" value="ECO:0007669"/>
    <property type="project" value="InterPro"/>
</dbReference>
<dbReference type="PROSITE" id="PS51186">
    <property type="entry name" value="GNAT"/>
    <property type="match status" value="1"/>
</dbReference>
<dbReference type="Pfam" id="PF00583">
    <property type="entry name" value="Acetyltransf_1"/>
    <property type="match status" value="1"/>
</dbReference>
<feature type="domain" description="N-acetyltransferase" evidence="1">
    <location>
        <begin position="2"/>
        <end position="137"/>
    </location>
</feature>
<dbReference type="Gene3D" id="3.40.630.30">
    <property type="match status" value="1"/>
</dbReference>
<dbReference type="Proteomes" id="UP000036277">
    <property type="component" value="Unassembled WGS sequence"/>
</dbReference>
<dbReference type="STRING" id="880157.AB204_17570"/>
<sequence length="143" mass="16907">MKMYITDTPNSLDEAYVIQNLWAHNQQYRDVDIRPLFLTITDDNNQIIAGLVSKTWWGGLEIQYLWVDEKHRTKGFGRHLMLQAEEKALKRHCHMAYVDTFNFQARGFYEKLGYKVYGELGGYAHKYTRFYLAKKLSISSNMK</sequence>
<dbReference type="RefSeq" id="WP_047964668.1">
    <property type="nucleotide sequence ID" value="NZ_CAWMBG010000141.1"/>
</dbReference>
<comment type="caution">
    <text evidence="2">The sequence shown here is derived from an EMBL/GenBank/DDBJ whole genome shotgun (WGS) entry which is preliminary data.</text>
</comment>
<name>A0A0J5FP01_9GAMM</name>
<dbReference type="AlphaFoldDB" id="A0A0J5FP01"/>
<dbReference type="SUPFAM" id="SSF55729">
    <property type="entry name" value="Acyl-CoA N-acyltransferases (Nat)"/>
    <property type="match status" value="1"/>
</dbReference>
<dbReference type="PATRIC" id="fig|880157.4.peg.3773"/>
<gene>
    <name evidence="2" type="ORF">AB204_17570</name>
</gene>